<dbReference type="InterPro" id="IPR044730">
    <property type="entry name" value="RNase_H-like_dom_plant"/>
</dbReference>
<evidence type="ECO:0000313" key="2">
    <source>
        <dbReference type="EnsemblPlants" id="cds.evm.model.05.167"/>
    </source>
</evidence>
<dbReference type="Gene3D" id="3.30.420.10">
    <property type="entry name" value="Ribonuclease H-like superfamily/Ribonuclease H"/>
    <property type="match status" value="1"/>
</dbReference>
<dbReference type="InterPro" id="IPR036259">
    <property type="entry name" value="MFS_trans_sf"/>
</dbReference>
<dbReference type="GO" id="GO:0004523">
    <property type="term" value="F:RNA-DNA hybrid ribonuclease activity"/>
    <property type="evidence" value="ECO:0007669"/>
    <property type="project" value="InterPro"/>
</dbReference>
<evidence type="ECO:0000259" key="1">
    <source>
        <dbReference type="Pfam" id="PF13456"/>
    </source>
</evidence>
<dbReference type="AlphaFoldDB" id="A0A803PM90"/>
<dbReference type="EnsemblPlants" id="evm.model.05.167">
    <property type="protein sequence ID" value="cds.evm.model.05.167"/>
    <property type="gene ID" value="evm.TU.05.167"/>
</dbReference>
<dbReference type="GO" id="GO:0003676">
    <property type="term" value="F:nucleic acid binding"/>
    <property type="evidence" value="ECO:0007669"/>
    <property type="project" value="InterPro"/>
</dbReference>
<dbReference type="InterPro" id="IPR002156">
    <property type="entry name" value="RNaseH_domain"/>
</dbReference>
<reference evidence="2" key="2">
    <citation type="submission" date="2021-03" db="UniProtKB">
        <authorList>
            <consortium name="EnsemblPlants"/>
        </authorList>
    </citation>
    <scope>IDENTIFICATION</scope>
</reference>
<feature type="domain" description="RNase H type-1" evidence="1">
    <location>
        <begin position="87"/>
        <end position="208"/>
    </location>
</feature>
<dbReference type="InterPro" id="IPR052929">
    <property type="entry name" value="RNase_H-like_EbsB-rel"/>
</dbReference>
<name>A0A803PM90_CANSA</name>
<dbReference type="Proteomes" id="UP000596661">
    <property type="component" value="Chromosome 5"/>
</dbReference>
<accession>A0A803PM90</accession>
<dbReference type="Gene3D" id="1.20.1250.20">
    <property type="entry name" value="MFS general substrate transporter like domains"/>
    <property type="match status" value="1"/>
</dbReference>
<proteinExistence type="predicted"/>
<evidence type="ECO:0000313" key="3">
    <source>
        <dbReference type="Proteomes" id="UP000596661"/>
    </source>
</evidence>
<keyword evidence="3" id="KW-1185">Reference proteome</keyword>
<dbReference type="InterPro" id="IPR036397">
    <property type="entry name" value="RNaseH_sf"/>
</dbReference>
<dbReference type="PANTHER" id="PTHR47074">
    <property type="entry name" value="BNAC02G40300D PROTEIN"/>
    <property type="match status" value="1"/>
</dbReference>
<sequence>MEAAATWDDAQYKLAIMLCWSIWQARNDKVWKGISRQTQHILALARGNLNQWCNAQERTFVPSQLNLKPNEGGELWMKPIGNTIKVNVDASIFEDQNRYGFGWVARNNEGRLLWAKNGSRWGKVSAEFAEAMGLKEVLSWLKESNLSNVVVESDSLVTIQAIRSSISFCSTFGFCISECQRLISSLSNVDVCFVKRSANRVAHQLARASFSLVLIERFFSIYNPNLYDYGCVGAVSIWSVAVGVACIHFVGGFALRPYTIPHKIWMFPYTVSSDIFILEKLVKEQASVKTDLDMAGCERLTYYVISTNLVTYLMKKLHERNVSAARNGTTWGGTCYLAPLTRAIMANAYGKNIGLLVASGRSKFGWLVVIVTLGRWFEIVAV</sequence>
<dbReference type="CDD" id="cd06222">
    <property type="entry name" value="RNase_H_like"/>
    <property type="match status" value="1"/>
</dbReference>
<dbReference type="EMBL" id="UZAU01000409">
    <property type="status" value="NOT_ANNOTATED_CDS"/>
    <property type="molecule type" value="Genomic_DNA"/>
</dbReference>
<protein>
    <recommendedName>
        <fullName evidence="1">RNase H type-1 domain-containing protein</fullName>
    </recommendedName>
</protein>
<dbReference type="Pfam" id="PF13456">
    <property type="entry name" value="RVT_3"/>
    <property type="match status" value="1"/>
</dbReference>
<organism evidence="2 3">
    <name type="scientific">Cannabis sativa</name>
    <name type="common">Hemp</name>
    <name type="synonym">Marijuana</name>
    <dbReference type="NCBI Taxonomy" id="3483"/>
    <lineage>
        <taxon>Eukaryota</taxon>
        <taxon>Viridiplantae</taxon>
        <taxon>Streptophyta</taxon>
        <taxon>Embryophyta</taxon>
        <taxon>Tracheophyta</taxon>
        <taxon>Spermatophyta</taxon>
        <taxon>Magnoliopsida</taxon>
        <taxon>eudicotyledons</taxon>
        <taxon>Gunneridae</taxon>
        <taxon>Pentapetalae</taxon>
        <taxon>rosids</taxon>
        <taxon>fabids</taxon>
        <taxon>Rosales</taxon>
        <taxon>Cannabaceae</taxon>
        <taxon>Cannabis</taxon>
    </lineage>
</organism>
<dbReference type="InterPro" id="IPR012337">
    <property type="entry name" value="RNaseH-like_sf"/>
</dbReference>
<dbReference type="PANTHER" id="PTHR47074:SF11">
    <property type="entry name" value="REVERSE TRANSCRIPTASE-LIKE PROTEIN"/>
    <property type="match status" value="1"/>
</dbReference>
<dbReference type="SUPFAM" id="SSF53098">
    <property type="entry name" value="Ribonuclease H-like"/>
    <property type="match status" value="1"/>
</dbReference>
<dbReference type="Gramene" id="evm.model.05.167">
    <property type="protein sequence ID" value="cds.evm.model.05.167"/>
    <property type="gene ID" value="evm.TU.05.167"/>
</dbReference>
<reference evidence="2" key="1">
    <citation type="submission" date="2018-11" db="EMBL/GenBank/DDBJ databases">
        <authorList>
            <person name="Grassa J C."/>
        </authorList>
    </citation>
    <scope>NUCLEOTIDE SEQUENCE [LARGE SCALE GENOMIC DNA]</scope>
</reference>